<dbReference type="InterPro" id="IPR027056">
    <property type="entry name" value="Gluconate_2DH_su3"/>
</dbReference>
<dbReference type="InterPro" id="IPR006311">
    <property type="entry name" value="TAT_signal"/>
</dbReference>
<dbReference type="Pfam" id="PF13618">
    <property type="entry name" value="Gluconate_2-dh3"/>
    <property type="match status" value="1"/>
</dbReference>
<evidence type="ECO:0000313" key="2">
    <source>
        <dbReference type="Proteomes" id="UP000234240"/>
    </source>
</evidence>
<evidence type="ECO:0000313" key="1">
    <source>
        <dbReference type="EMBL" id="PLR35911.1"/>
    </source>
</evidence>
<dbReference type="RefSeq" id="WP_101816575.1">
    <property type="nucleotide sequence ID" value="NZ_PJZF01000010.1"/>
</dbReference>
<dbReference type="PROSITE" id="PS51318">
    <property type="entry name" value="TAT"/>
    <property type="match status" value="1"/>
</dbReference>
<dbReference type="EMBL" id="PJZF01000010">
    <property type="protein sequence ID" value="PLR35911.1"/>
    <property type="molecule type" value="Genomic_DNA"/>
</dbReference>
<gene>
    <name evidence="1" type="ORF">CYR55_13170</name>
</gene>
<keyword evidence="2" id="KW-1185">Reference proteome</keyword>
<dbReference type="AlphaFoldDB" id="A0A2N5E4J4"/>
<reference evidence="1 2" key="1">
    <citation type="submission" date="2017-12" db="EMBL/GenBank/DDBJ databases">
        <title>Characterization of six clinical isolates of Enterochimera gen. nov., a novel genus of the Yersiniaciae family and the three species Enterochimera arupensis sp. nov., Enterochimera coloradensis sp. nov, and Enterochimera californica sp. nov.</title>
        <authorList>
            <person name="Rossi A."/>
            <person name="Fisher M."/>
        </authorList>
    </citation>
    <scope>NUCLEOTIDE SEQUENCE [LARGE SCALE GENOMIC DNA]</scope>
    <source>
        <strain evidence="2">2015-Iso6</strain>
    </source>
</reference>
<proteinExistence type="predicted"/>
<sequence length="241" mass="26519">MLLQKETSRRKFLLGSLAALPLSGMILKGLTAAEAAELAAPELADYKPIFFGPEEWQFILAATDRLIPAGGKGKAPGALETNVPVFIDQQLHGDFGEEIYMQGPFNAHAPATMGYQLPFRPQQIYKNGIRLVNVWSQATHQKPFHQLSQQEKDDALTQMQKNGIDFAALGESDLKASHFFNQLLTDTKHGYLSDPIYGGNKGMKAWIAIGFPGARASYLEWVKQHNIPYPLGPVSLQGARA</sequence>
<dbReference type="OrthoDB" id="8400810at2"/>
<name>A0A2N5E4J4_9GAMM</name>
<accession>A0A2N5E4J4</accession>
<dbReference type="Proteomes" id="UP000234240">
    <property type="component" value="Unassembled WGS sequence"/>
</dbReference>
<organism evidence="1 2">
    <name type="scientific">Chimaeribacter californicus</name>
    <dbReference type="NCBI Taxonomy" id="2060067"/>
    <lineage>
        <taxon>Bacteria</taxon>
        <taxon>Pseudomonadati</taxon>
        <taxon>Pseudomonadota</taxon>
        <taxon>Gammaproteobacteria</taxon>
        <taxon>Enterobacterales</taxon>
        <taxon>Yersiniaceae</taxon>
        <taxon>Chimaeribacter</taxon>
    </lineage>
</organism>
<protein>
    <submittedName>
        <fullName evidence="1">Gluconate 2-dehydrogenase</fullName>
    </submittedName>
</protein>
<comment type="caution">
    <text evidence="1">The sequence shown here is derived from an EMBL/GenBank/DDBJ whole genome shotgun (WGS) entry which is preliminary data.</text>
</comment>